<evidence type="ECO:0000313" key="3">
    <source>
        <dbReference type="EMBL" id="ACO64285.1"/>
    </source>
</evidence>
<keyword evidence="1" id="KW-0175">Coiled coil</keyword>
<dbReference type="OMA" id="TSTIWIP"/>
<dbReference type="OrthoDB" id="10600584at2759"/>
<evidence type="ECO:0000313" key="4">
    <source>
        <dbReference type="Proteomes" id="UP000002009"/>
    </source>
</evidence>
<name>C1E977_MICCC</name>
<evidence type="ECO:0000256" key="1">
    <source>
        <dbReference type="SAM" id="Coils"/>
    </source>
</evidence>
<dbReference type="GeneID" id="8244315"/>
<feature type="region of interest" description="Disordered" evidence="2">
    <location>
        <begin position="104"/>
        <end position="141"/>
    </location>
</feature>
<reference evidence="3 4" key="1">
    <citation type="journal article" date="2009" name="Science">
        <title>Green evolution and dynamic adaptations revealed by genomes of the marine picoeukaryotes Micromonas.</title>
        <authorList>
            <person name="Worden A.Z."/>
            <person name="Lee J.H."/>
            <person name="Mock T."/>
            <person name="Rouze P."/>
            <person name="Simmons M.P."/>
            <person name="Aerts A.L."/>
            <person name="Allen A.E."/>
            <person name="Cuvelier M.L."/>
            <person name="Derelle E."/>
            <person name="Everett M.V."/>
            <person name="Foulon E."/>
            <person name="Grimwood J."/>
            <person name="Gundlach H."/>
            <person name="Henrissat B."/>
            <person name="Napoli C."/>
            <person name="McDonald S.M."/>
            <person name="Parker M.S."/>
            <person name="Rombauts S."/>
            <person name="Salamov A."/>
            <person name="Von Dassow P."/>
            <person name="Badger J.H."/>
            <person name="Coutinho P.M."/>
            <person name="Demir E."/>
            <person name="Dubchak I."/>
            <person name="Gentemann C."/>
            <person name="Eikrem W."/>
            <person name="Gready J.E."/>
            <person name="John U."/>
            <person name="Lanier W."/>
            <person name="Lindquist E.A."/>
            <person name="Lucas S."/>
            <person name="Mayer K.F."/>
            <person name="Moreau H."/>
            <person name="Not F."/>
            <person name="Otillar R."/>
            <person name="Panaud O."/>
            <person name="Pangilinan J."/>
            <person name="Paulsen I."/>
            <person name="Piegu B."/>
            <person name="Poliakov A."/>
            <person name="Robbens S."/>
            <person name="Schmutz J."/>
            <person name="Toulza E."/>
            <person name="Wyss T."/>
            <person name="Zelensky A."/>
            <person name="Zhou K."/>
            <person name="Armbrust E.V."/>
            <person name="Bhattacharya D."/>
            <person name="Goodenough U.W."/>
            <person name="Van de Peer Y."/>
            <person name="Grigoriev I.V."/>
        </authorList>
    </citation>
    <scope>NUCLEOTIDE SEQUENCE [LARGE SCALE GENOMIC DNA]</scope>
    <source>
        <strain evidence="4">RCC299 / NOUM17</strain>
    </source>
</reference>
<dbReference type="InParanoid" id="C1E977"/>
<dbReference type="RefSeq" id="XP_002503027.1">
    <property type="nucleotide sequence ID" value="XM_002502981.1"/>
</dbReference>
<feature type="region of interest" description="Disordered" evidence="2">
    <location>
        <begin position="26"/>
        <end position="91"/>
    </location>
</feature>
<dbReference type="EMBL" id="CP001327">
    <property type="protein sequence ID" value="ACO64285.1"/>
    <property type="molecule type" value="Genomic_DNA"/>
</dbReference>
<dbReference type="Proteomes" id="UP000002009">
    <property type="component" value="Chromosome 6"/>
</dbReference>
<dbReference type="AlphaFoldDB" id="C1E977"/>
<feature type="region of interest" description="Disordered" evidence="2">
    <location>
        <begin position="249"/>
        <end position="277"/>
    </location>
</feature>
<proteinExistence type="predicted"/>
<feature type="region of interest" description="Disordered" evidence="2">
    <location>
        <begin position="202"/>
        <end position="225"/>
    </location>
</feature>
<feature type="coiled-coil region" evidence="1">
    <location>
        <begin position="438"/>
        <end position="465"/>
    </location>
</feature>
<feature type="compositionally biased region" description="Acidic residues" evidence="2">
    <location>
        <begin position="263"/>
        <end position="277"/>
    </location>
</feature>
<protein>
    <submittedName>
        <fullName evidence="3">Uncharacterized protein</fullName>
    </submittedName>
</protein>
<gene>
    <name evidence="3" type="ORF">MICPUN_59633</name>
</gene>
<sequence length="579" mass="61186">MTAPTPEEMARAQSATDADALSRFLRGPVEGAPPVEALASTAAHKTSSVMPPSDDPANVQRRRWGTAAAIESSPRQQQQEPTGGASWWQKTSWFAGANADVAPVLADPTGADGGTPSHGGIVAGAVQNRFTGPGQREPHAPVTPQSVRLWQNAAAVEDPGECHGGHNASNGGAYRPVGGAMAHSRLSLQPRRVRGPTCADDFERVHSESEATAPEGHRHARDRRDRKRYEYDWSRGVWAVEGSGDVVVGARLDPGSPPHLADGDEDEGRGDPPSDEDVVVAEEVSEETLRIMETTRGLRLDRFADAHDAATRRAAERRRQLAIANKKGTAELKRVASAVPLAPRDGTLRHPSTAPPPPGGEGDYAFHHETVRDDEEQWRMLRLRTGETVYFGAPDTLPETVAAWLDGTKPWPEIRAMELSIAARRALSVPPGAPGPVVSEALAEAAKAELRMVAEEDAAAAAAEEASKDGGVTGVTSKGNAAVKLAPGSTATPQQANIIEQLVNATGASARALEDAAAAGGENNAGGRSIQADKETEALKTRLREAIKEKHDVAVRAREATERVAVLERALRAAGVAVP</sequence>
<accession>C1E977</accession>
<organism evidence="3 4">
    <name type="scientific">Micromonas commoda (strain RCC299 / NOUM17 / CCMP2709)</name>
    <name type="common">Picoplanktonic green alga</name>
    <dbReference type="NCBI Taxonomy" id="296587"/>
    <lineage>
        <taxon>Eukaryota</taxon>
        <taxon>Viridiplantae</taxon>
        <taxon>Chlorophyta</taxon>
        <taxon>Mamiellophyceae</taxon>
        <taxon>Mamiellales</taxon>
        <taxon>Mamiellaceae</taxon>
        <taxon>Micromonas</taxon>
    </lineage>
</organism>
<evidence type="ECO:0000256" key="2">
    <source>
        <dbReference type="SAM" id="MobiDB-lite"/>
    </source>
</evidence>
<dbReference type="KEGG" id="mis:MICPUN_59633"/>
<keyword evidence="4" id="KW-1185">Reference proteome</keyword>